<comment type="function">
    <text evidence="15">Catalyzes the ATP-dependent phosphorylation of the 3-deoxy-D-manno-octulosonic acid (Kdo) residue in Kdo-lipid IV(A) at the 4-OH position.</text>
</comment>
<dbReference type="InterPro" id="IPR011009">
    <property type="entry name" value="Kinase-like_dom_sf"/>
</dbReference>
<comment type="pathway">
    <text evidence="2 15">Bacterial outer membrane biogenesis; LPS core biosynthesis.</text>
</comment>
<evidence type="ECO:0000256" key="5">
    <source>
        <dbReference type="ARBA" id="ARBA00022475"/>
    </source>
</evidence>
<comment type="catalytic activity">
    <reaction evidence="14 15">
        <text>an alpha-Kdo-(2-&gt;6)-lipid IVA + ATP = a 4-O-phospho-alpha-Kdo-(2-&gt;6)-lipid IVA + ADP + H(+)</text>
        <dbReference type="Rhea" id="RHEA:74271"/>
        <dbReference type="ChEBI" id="CHEBI:15378"/>
        <dbReference type="ChEBI" id="CHEBI:30616"/>
        <dbReference type="ChEBI" id="CHEBI:176428"/>
        <dbReference type="ChEBI" id="CHEBI:193140"/>
        <dbReference type="ChEBI" id="CHEBI:456216"/>
        <dbReference type="EC" id="2.7.1.166"/>
    </reaction>
</comment>
<evidence type="ECO:0000313" key="18">
    <source>
        <dbReference type="Proteomes" id="UP000473008"/>
    </source>
</evidence>
<feature type="active site" evidence="15">
    <location>
        <position position="168"/>
    </location>
</feature>
<evidence type="ECO:0000256" key="12">
    <source>
        <dbReference type="ARBA" id="ARBA00023136"/>
    </source>
</evidence>
<dbReference type="Proteomes" id="UP000473008">
    <property type="component" value="Unassembled WGS sequence"/>
</dbReference>
<keyword evidence="10 15" id="KW-0067">ATP-binding</keyword>
<dbReference type="AlphaFoldDB" id="A0A6M1RA93"/>
<dbReference type="InterPro" id="IPR022826">
    <property type="entry name" value="KDO_kinase"/>
</dbReference>
<name>A0A6M1RA93_9GAMM</name>
<keyword evidence="5 15" id="KW-1003">Cell membrane</keyword>
<dbReference type="Pfam" id="PF06293">
    <property type="entry name" value="Kdo"/>
    <property type="match status" value="1"/>
</dbReference>
<comment type="caution">
    <text evidence="17">The sequence shown here is derived from an EMBL/GenBank/DDBJ whole genome shotgun (WGS) entry which is preliminary data.</text>
</comment>
<evidence type="ECO:0000256" key="10">
    <source>
        <dbReference type="ARBA" id="ARBA00022840"/>
    </source>
</evidence>
<dbReference type="PROSITE" id="PS50011">
    <property type="entry name" value="PROTEIN_KINASE_DOM"/>
    <property type="match status" value="1"/>
</dbReference>
<dbReference type="UniPathway" id="UPA00958"/>
<dbReference type="NCBIfam" id="NF002475">
    <property type="entry name" value="PRK01723.1"/>
    <property type="match status" value="1"/>
</dbReference>
<dbReference type="EMBL" id="JAALDL010000013">
    <property type="protein sequence ID" value="NGN99183.1"/>
    <property type="molecule type" value="Genomic_DNA"/>
</dbReference>
<organism evidence="17 18">
    <name type="scientific">Grimontia sedimenti</name>
    <dbReference type="NCBI Taxonomy" id="2711294"/>
    <lineage>
        <taxon>Bacteria</taxon>
        <taxon>Pseudomonadati</taxon>
        <taxon>Pseudomonadota</taxon>
        <taxon>Gammaproteobacteria</taxon>
        <taxon>Vibrionales</taxon>
        <taxon>Vibrionaceae</taxon>
        <taxon>Grimontia</taxon>
    </lineage>
</organism>
<evidence type="ECO:0000259" key="16">
    <source>
        <dbReference type="PROSITE" id="PS50011"/>
    </source>
</evidence>
<dbReference type="HAMAP" id="MF_00521">
    <property type="entry name" value="KDO_kinase"/>
    <property type="match status" value="1"/>
</dbReference>
<comment type="subcellular location">
    <subcellularLocation>
        <location evidence="1 15">Cell inner membrane</location>
        <topology evidence="1 15">Peripheral membrane protein</topology>
        <orientation evidence="1 15">Cytoplasmic side</orientation>
    </subcellularLocation>
</comment>
<dbReference type="GO" id="GO:0009244">
    <property type="term" value="P:lipopolysaccharide core region biosynthetic process"/>
    <property type="evidence" value="ECO:0007669"/>
    <property type="project" value="UniProtKB-UniRule"/>
</dbReference>
<keyword evidence="12 15" id="KW-0472">Membrane</keyword>
<evidence type="ECO:0000256" key="7">
    <source>
        <dbReference type="ARBA" id="ARBA00022679"/>
    </source>
</evidence>
<comment type="similarity">
    <text evidence="3 15">Belongs to the protein kinase superfamily. KdkA/RfaP family.</text>
</comment>
<keyword evidence="18" id="KW-1185">Reference proteome</keyword>
<protein>
    <recommendedName>
        <fullName evidence="13 15">3-deoxy-D-manno-octulosonic acid kinase</fullName>
        <shortName evidence="15">Kdo kinase</shortName>
        <ecNumber evidence="4 15">2.7.1.166</ecNumber>
    </recommendedName>
</protein>
<accession>A0A6M1RA93</accession>
<reference evidence="17 18" key="1">
    <citation type="submission" date="2020-02" db="EMBL/GenBank/DDBJ databases">
        <title>The draft genome of Grimontia sedimenta sp. nov., isolated from benthic sediments near coral reefs south of Kuwait.</title>
        <authorList>
            <person name="Mahmoud H.M."/>
            <person name="Jose L."/>
            <person name="Eapen S."/>
        </authorList>
    </citation>
    <scope>NUCLEOTIDE SEQUENCE [LARGE SCALE GENOMIC DNA]</scope>
    <source>
        <strain evidence="17 18">S25</strain>
    </source>
</reference>
<keyword evidence="11 15" id="KW-0448">Lipopolysaccharide biosynthesis</keyword>
<dbReference type="GO" id="GO:0005524">
    <property type="term" value="F:ATP binding"/>
    <property type="evidence" value="ECO:0007669"/>
    <property type="project" value="UniProtKB-UniRule"/>
</dbReference>
<dbReference type="SUPFAM" id="SSF56112">
    <property type="entry name" value="Protein kinase-like (PK-like)"/>
    <property type="match status" value="1"/>
</dbReference>
<evidence type="ECO:0000256" key="2">
    <source>
        <dbReference type="ARBA" id="ARBA00004713"/>
    </source>
</evidence>
<proteinExistence type="inferred from homology"/>
<dbReference type="EC" id="2.7.1.166" evidence="4 15"/>
<dbReference type="GO" id="GO:0005886">
    <property type="term" value="C:plasma membrane"/>
    <property type="evidence" value="ECO:0007669"/>
    <property type="project" value="UniProtKB-SubCell"/>
</dbReference>
<feature type="domain" description="Protein kinase" evidence="16">
    <location>
        <begin position="33"/>
        <end position="240"/>
    </location>
</feature>
<evidence type="ECO:0000313" key="17">
    <source>
        <dbReference type="EMBL" id="NGN99183.1"/>
    </source>
</evidence>
<gene>
    <name evidence="15" type="primary">kdkA</name>
    <name evidence="17" type="ORF">G5S52_16455</name>
</gene>
<evidence type="ECO:0000256" key="3">
    <source>
        <dbReference type="ARBA" id="ARBA00010327"/>
    </source>
</evidence>
<dbReference type="RefSeq" id="WP_165015984.1">
    <property type="nucleotide sequence ID" value="NZ_JAALDL010000013.1"/>
</dbReference>
<keyword evidence="8 15" id="KW-0547">Nucleotide-binding</keyword>
<evidence type="ECO:0000256" key="13">
    <source>
        <dbReference type="ARBA" id="ARBA00029511"/>
    </source>
</evidence>
<keyword evidence="9 15" id="KW-0418">Kinase</keyword>
<dbReference type="InterPro" id="IPR000719">
    <property type="entry name" value="Prot_kinase_dom"/>
</dbReference>
<evidence type="ECO:0000256" key="11">
    <source>
        <dbReference type="ARBA" id="ARBA00022985"/>
    </source>
</evidence>
<evidence type="ECO:0000256" key="14">
    <source>
        <dbReference type="ARBA" id="ARBA00034417"/>
    </source>
</evidence>
<evidence type="ECO:0000256" key="9">
    <source>
        <dbReference type="ARBA" id="ARBA00022777"/>
    </source>
</evidence>
<dbReference type="Gene3D" id="1.10.510.10">
    <property type="entry name" value="Transferase(Phosphotransferase) domain 1"/>
    <property type="match status" value="1"/>
</dbReference>
<keyword evidence="6 15" id="KW-0997">Cell inner membrane</keyword>
<sequence length="240" mass="27285">MDQKTLPDCQVWFDGALLSECDAASAFEPVFWEQNSKVIGSARGRGITLFVQGERLPMALRHYHRGGLFGKLVSDQYWFSGWKNTRCYQEFVLLRHLRESGVNVPQPVAAKASKAGLLSYRADILVELIQNAKDLVKVLADTDLTPHIWFAIGKEVAKMHHAGVCHTDLNAHNILLDDNNRVWLIDFDKCGLRKGNSWKQTNLNRLLRSFLKEKSKAGIKFDEANHWGWLVDGYRSSGFK</sequence>
<evidence type="ECO:0000256" key="1">
    <source>
        <dbReference type="ARBA" id="ARBA00004515"/>
    </source>
</evidence>
<dbReference type="GO" id="GO:0004672">
    <property type="term" value="F:protein kinase activity"/>
    <property type="evidence" value="ECO:0007669"/>
    <property type="project" value="InterPro"/>
</dbReference>
<evidence type="ECO:0000256" key="6">
    <source>
        <dbReference type="ARBA" id="ARBA00022519"/>
    </source>
</evidence>
<keyword evidence="7 15" id="KW-0808">Transferase</keyword>
<evidence type="ECO:0000256" key="8">
    <source>
        <dbReference type="ARBA" id="ARBA00022741"/>
    </source>
</evidence>
<evidence type="ECO:0000256" key="4">
    <source>
        <dbReference type="ARBA" id="ARBA00011988"/>
    </source>
</evidence>
<evidence type="ECO:0000256" key="15">
    <source>
        <dbReference type="HAMAP-Rule" id="MF_00521"/>
    </source>
</evidence>